<evidence type="ECO:0000313" key="2">
    <source>
        <dbReference type="Proteomes" id="UP000283269"/>
    </source>
</evidence>
<dbReference type="AlphaFoldDB" id="A0A409X2R4"/>
<reference evidence="1 2" key="1">
    <citation type="journal article" date="2018" name="Evol. Lett.">
        <title>Horizontal gene cluster transfer increased hallucinogenic mushroom diversity.</title>
        <authorList>
            <person name="Reynolds H.T."/>
            <person name="Vijayakumar V."/>
            <person name="Gluck-Thaler E."/>
            <person name="Korotkin H.B."/>
            <person name="Matheny P.B."/>
            <person name="Slot J.C."/>
        </authorList>
    </citation>
    <scope>NUCLEOTIDE SEQUENCE [LARGE SCALE GENOMIC DNA]</scope>
    <source>
        <strain evidence="1 2">2631</strain>
    </source>
</reference>
<keyword evidence="2" id="KW-1185">Reference proteome</keyword>
<dbReference type="Proteomes" id="UP000283269">
    <property type="component" value="Unassembled WGS sequence"/>
</dbReference>
<dbReference type="InParanoid" id="A0A409X2R4"/>
<comment type="caution">
    <text evidence="1">The sequence shown here is derived from an EMBL/GenBank/DDBJ whole genome shotgun (WGS) entry which is preliminary data.</text>
</comment>
<protein>
    <submittedName>
        <fullName evidence="1">Uncharacterized protein</fullName>
    </submittedName>
</protein>
<gene>
    <name evidence="1" type="ORF">CVT25_010250</name>
</gene>
<dbReference type="EMBL" id="NHYD01002769">
    <property type="protein sequence ID" value="PPQ85037.1"/>
    <property type="molecule type" value="Genomic_DNA"/>
</dbReference>
<proteinExistence type="predicted"/>
<accession>A0A409X2R4</accession>
<name>A0A409X2R4_PSICY</name>
<evidence type="ECO:0000313" key="1">
    <source>
        <dbReference type="EMBL" id="PPQ85037.1"/>
    </source>
</evidence>
<sequence length="80" mass="8156">MPENVIRDDEGTDDVDVACAAPPTLVEVGTGISVAGRALVDVSVAVVAADEALAFEAMLSDVSALEGCDHRCKGLPMLVS</sequence>
<organism evidence="1 2">
    <name type="scientific">Psilocybe cyanescens</name>
    <dbReference type="NCBI Taxonomy" id="93625"/>
    <lineage>
        <taxon>Eukaryota</taxon>
        <taxon>Fungi</taxon>
        <taxon>Dikarya</taxon>
        <taxon>Basidiomycota</taxon>
        <taxon>Agaricomycotina</taxon>
        <taxon>Agaricomycetes</taxon>
        <taxon>Agaricomycetidae</taxon>
        <taxon>Agaricales</taxon>
        <taxon>Agaricineae</taxon>
        <taxon>Strophariaceae</taxon>
        <taxon>Psilocybe</taxon>
    </lineage>
</organism>